<evidence type="ECO:0000313" key="4">
    <source>
        <dbReference type="EMBL" id="QJH95371.1"/>
    </source>
</evidence>
<evidence type="ECO:0000256" key="1">
    <source>
        <dbReference type="ARBA" id="ARBA00022603"/>
    </source>
</evidence>
<organism evidence="4">
    <name type="scientific">viral metagenome</name>
    <dbReference type="NCBI Taxonomy" id="1070528"/>
    <lineage>
        <taxon>unclassified sequences</taxon>
        <taxon>metagenomes</taxon>
        <taxon>organismal metagenomes</taxon>
    </lineage>
</organism>
<dbReference type="CDD" id="cd02440">
    <property type="entry name" value="AdoMet_MTases"/>
    <property type="match status" value="1"/>
</dbReference>
<gene>
    <name evidence="4" type="ORF">TM448B00401_0024</name>
</gene>
<dbReference type="InterPro" id="IPR029063">
    <property type="entry name" value="SAM-dependent_MTases_sf"/>
</dbReference>
<dbReference type="GO" id="GO:0032259">
    <property type="term" value="P:methylation"/>
    <property type="evidence" value="ECO:0007669"/>
    <property type="project" value="UniProtKB-KW"/>
</dbReference>
<accession>A0A6M3XC86</accession>
<evidence type="ECO:0000256" key="3">
    <source>
        <dbReference type="ARBA" id="ARBA00022691"/>
    </source>
</evidence>
<dbReference type="EMBL" id="MT144618">
    <property type="protein sequence ID" value="QJH95371.1"/>
    <property type="molecule type" value="Genomic_DNA"/>
</dbReference>
<dbReference type="PANTHER" id="PTHR43464">
    <property type="entry name" value="METHYLTRANSFERASE"/>
    <property type="match status" value="1"/>
</dbReference>
<name>A0A6M3XC86_9ZZZZ</name>
<keyword evidence="1 4" id="KW-0489">Methyltransferase</keyword>
<evidence type="ECO:0000256" key="2">
    <source>
        <dbReference type="ARBA" id="ARBA00022679"/>
    </source>
</evidence>
<sequence>MLSDGRIIPRRLEKIGCSTCGLIRHRTPLAPAEVAAIYAEDYALPGQSRLADDARGESYARIVADALDWMPYNGRLLDVGCGSGATARSLAHMLCVQEVRGLDPALPDAAVGTSGKVTLAKGLLDEKTGADWHDFDAVVSINTIEHTPDPAGFLAAISARLLPNGKAVVICPVATPANCELLFFDHLWTLSAAAIAAFAAAAGLRVSRALTLDGTLACFHGFVLEKGSKAGEQGRLTNVEDAARYLAAWQRLDDLWCAQLDVRDEPVQIFGAGQMAAAVRAYAPRTWARAERLVVDNPADAWELGKVELYLPADHASGYRTIVAVNPLVKNVVAERIRRDGGEPIVMPDTIQF</sequence>
<dbReference type="Pfam" id="PF13489">
    <property type="entry name" value="Methyltransf_23"/>
    <property type="match status" value="1"/>
</dbReference>
<reference evidence="4" key="1">
    <citation type="submission" date="2020-03" db="EMBL/GenBank/DDBJ databases">
        <title>The deep terrestrial virosphere.</title>
        <authorList>
            <person name="Holmfeldt K."/>
            <person name="Nilsson E."/>
            <person name="Simone D."/>
            <person name="Lopez-Fernandez M."/>
            <person name="Wu X."/>
            <person name="de Brujin I."/>
            <person name="Lundin D."/>
            <person name="Andersson A."/>
            <person name="Bertilsson S."/>
            <person name="Dopson M."/>
        </authorList>
    </citation>
    <scope>NUCLEOTIDE SEQUENCE</scope>
    <source>
        <strain evidence="4">TM448B00401</strain>
    </source>
</reference>
<keyword evidence="2 4" id="KW-0808">Transferase</keyword>
<dbReference type="SUPFAM" id="SSF53335">
    <property type="entry name" value="S-adenosyl-L-methionine-dependent methyltransferases"/>
    <property type="match status" value="1"/>
</dbReference>
<dbReference type="GO" id="GO:0008168">
    <property type="term" value="F:methyltransferase activity"/>
    <property type="evidence" value="ECO:0007669"/>
    <property type="project" value="UniProtKB-KW"/>
</dbReference>
<protein>
    <submittedName>
        <fullName evidence="4">Putative methyltransferase</fullName>
    </submittedName>
</protein>
<dbReference type="AlphaFoldDB" id="A0A6M3XC86"/>
<dbReference type="Gene3D" id="3.40.50.150">
    <property type="entry name" value="Vaccinia Virus protein VP39"/>
    <property type="match status" value="1"/>
</dbReference>
<keyword evidence="3" id="KW-0949">S-adenosyl-L-methionine</keyword>
<proteinExistence type="predicted"/>
<dbReference type="PANTHER" id="PTHR43464:SF19">
    <property type="entry name" value="UBIQUINONE BIOSYNTHESIS O-METHYLTRANSFERASE, MITOCHONDRIAL"/>
    <property type="match status" value="1"/>
</dbReference>